<dbReference type="SUPFAM" id="SSF51445">
    <property type="entry name" value="(Trans)glycosidases"/>
    <property type="match status" value="1"/>
</dbReference>
<keyword evidence="3" id="KW-1185">Reference proteome</keyword>
<dbReference type="Pfam" id="PF14587">
    <property type="entry name" value="Glyco_hydr_30_2"/>
    <property type="match status" value="1"/>
</dbReference>
<dbReference type="InterPro" id="IPR039743">
    <property type="entry name" value="6GAL/EXGAL"/>
</dbReference>
<keyword evidence="2" id="KW-0378">Hydrolase</keyword>
<evidence type="ECO:0000313" key="2">
    <source>
        <dbReference type="EMBL" id="SEA93305.1"/>
    </source>
</evidence>
<dbReference type="OrthoDB" id="9806701at2"/>
<dbReference type="EMBL" id="FNRD01000012">
    <property type="protein sequence ID" value="SEA93305.1"/>
    <property type="molecule type" value="Genomic_DNA"/>
</dbReference>
<dbReference type="STRING" id="150146.SAMN05443667_11268"/>
<dbReference type="Gene3D" id="3.20.20.80">
    <property type="entry name" value="Glycosidases"/>
    <property type="match status" value="1"/>
</dbReference>
<evidence type="ECO:0000313" key="3">
    <source>
        <dbReference type="Proteomes" id="UP000198951"/>
    </source>
</evidence>
<protein>
    <submittedName>
        <fullName evidence="2">O-Glycosyl hydrolase</fullName>
    </submittedName>
</protein>
<dbReference type="SUPFAM" id="SSF51011">
    <property type="entry name" value="Glycosyl hydrolase domain"/>
    <property type="match status" value="1"/>
</dbReference>
<proteinExistence type="predicted"/>
<sequence>MNLIKGTLTSLFFASLLIIACSSDVNLGPPPIASDVREIKIDLNQELQTMDGFGASDGWRAQFVGKNWPVEKRNAIADLLFSKEMDAAGNPKGIGLSMWRFYVGSGSMEQGASSNIYDEWRRTECFQNPNGTYDWSKQAGQRWFLKAAKSRGVEKLMAFTVSPPVQMTINGKAFSPQKNNMNIKPGLLPDYADFLVECIDNLQRNEGVTFDYLSPVNEPQWDWMAGSNGQNSQEGTPATNQEMYDFTKLLSDKLKAKSLNTEIVLGEAATINYLYENVNGENRDDQINSFFGPSSANNIAQFPNVKKVISGHSYFTVWPLNDMISYREKLSSKVKQIAGLKYWQTEYSILENPGIAEIPGGSGNKRDLGMKTALFVARTIHNDIAVANASSWQWWTALSRYDYKDGLVYLDDGASNGVSGPIPDYCKNDGFYRDSKLLWAFGNFSLFVRPGAIRLQIPNQNAASAATDVMLTAYKDVAKKKLIIVAVNYSDASRAYKLNLSGITLKNNVLTPYVTSEDSNLKKSANVNTTKFDIPARSIVTYVGEYN</sequence>
<gene>
    <name evidence="2" type="ORF">SAMN05443667_11268</name>
</gene>
<dbReference type="PANTHER" id="PTHR42767">
    <property type="entry name" value="ENDO-BETA-1,6-GALACTANASE"/>
    <property type="match status" value="1"/>
</dbReference>
<dbReference type="PANTHER" id="PTHR42767:SF1">
    <property type="entry name" value="ENDO-BETA-1,6-GALACTANASE-LIKE DOMAIN-CONTAINING PROTEIN"/>
    <property type="match status" value="1"/>
</dbReference>
<dbReference type="AlphaFoldDB" id="A0A1H4F7I0"/>
<accession>A0A1H4F7I0</accession>
<dbReference type="RefSeq" id="WP_091092287.1">
    <property type="nucleotide sequence ID" value="NZ_FNRD01000012.1"/>
</dbReference>
<dbReference type="InterPro" id="IPR013780">
    <property type="entry name" value="Glyco_hydro_b"/>
</dbReference>
<dbReference type="InterPro" id="IPR017853">
    <property type="entry name" value="GH"/>
</dbReference>
<name>A0A1H4F7I0_9FLAO</name>
<dbReference type="GO" id="GO:0004553">
    <property type="term" value="F:hydrolase activity, hydrolyzing O-glycosyl compounds"/>
    <property type="evidence" value="ECO:0007669"/>
    <property type="project" value="InterPro"/>
</dbReference>
<reference evidence="3" key="1">
    <citation type="submission" date="2016-10" db="EMBL/GenBank/DDBJ databases">
        <authorList>
            <person name="Varghese N."/>
            <person name="Submissions S."/>
        </authorList>
    </citation>
    <scope>NUCLEOTIDE SEQUENCE [LARGE SCALE GENOMIC DNA]</scope>
    <source>
        <strain evidence="3">DSM 22376</strain>
    </source>
</reference>
<dbReference type="Gene3D" id="2.60.40.1180">
    <property type="entry name" value="Golgi alpha-mannosidase II"/>
    <property type="match status" value="1"/>
</dbReference>
<evidence type="ECO:0000259" key="1">
    <source>
        <dbReference type="Pfam" id="PF14587"/>
    </source>
</evidence>
<dbReference type="PROSITE" id="PS51257">
    <property type="entry name" value="PROKAR_LIPOPROTEIN"/>
    <property type="match status" value="1"/>
</dbReference>
<dbReference type="Proteomes" id="UP000198951">
    <property type="component" value="Unassembled WGS sequence"/>
</dbReference>
<organism evidence="2 3">
    <name type="scientific">Flavobacterium gillisiae</name>
    <dbReference type="NCBI Taxonomy" id="150146"/>
    <lineage>
        <taxon>Bacteria</taxon>
        <taxon>Pseudomonadati</taxon>
        <taxon>Bacteroidota</taxon>
        <taxon>Flavobacteriia</taxon>
        <taxon>Flavobacteriales</taxon>
        <taxon>Flavobacteriaceae</taxon>
        <taxon>Flavobacterium</taxon>
    </lineage>
</organism>
<feature type="domain" description="Endo-beta-1,6-galactanase-like" evidence="1">
    <location>
        <begin position="38"/>
        <end position="409"/>
    </location>
</feature>
<dbReference type="InterPro" id="IPR039514">
    <property type="entry name" value="6GAL-like"/>
</dbReference>